<dbReference type="GO" id="GO:0045862">
    <property type="term" value="P:positive regulation of proteolysis"/>
    <property type="evidence" value="ECO:0007669"/>
    <property type="project" value="TreeGrafter"/>
</dbReference>
<keyword evidence="5" id="KW-0833">Ubl conjugation pathway</keyword>
<sequence>MHQDSVHYLIAGHLPQKQKDCKTRYRTLASTYLTFSPDGTQLLVNLGGEQIYLFDVNSQKKAEKFDISLILAQNGVVKEAACTNGFSVHKNGTTNGVANGVQAAAAAVMKAELEVEAKYRSKKASSYFEKEHYSKAIYLYNQAIARASYSSVLFGNRAVAYMKRKWDGDLYAALRDCHSALQLDPNHLQAHFRLARCLSELSWPQEAYDCLQQFKNKCPDYAKSNACEALDKDISAAIRSNADEKDPDNSVDPQAAMRKKSFPISDQENHGGMQHLTMSQGSVGIAIQQQI</sequence>
<protein>
    <recommendedName>
        <fullName evidence="2">RING-type E3 ubiquitin transferase</fullName>
        <ecNumber evidence="2">2.3.2.27</ecNumber>
    </recommendedName>
</protein>
<dbReference type="PANTHER" id="PTHR46803">
    <property type="entry name" value="E3 UBIQUITIN-PROTEIN LIGASE CHIP"/>
    <property type="match status" value="1"/>
</dbReference>
<evidence type="ECO:0000256" key="1">
    <source>
        <dbReference type="ARBA" id="ARBA00000900"/>
    </source>
</evidence>
<dbReference type="EMBL" id="CACVKT020007969">
    <property type="protein sequence ID" value="CAC5412061.1"/>
    <property type="molecule type" value="Genomic_DNA"/>
</dbReference>
<dbReference type="InterPro" id="IPR011990">
    <property type="entry name" value="TPR-like_helical_dom_sf"/>
</dbReference>
<accession>A0A6J8DXA5</accession>
<evidence type="ECO:0000256" key="4">
    <source>
        <dbReference type="ARBA" id="ARBA00022737"/>
    </source>
</evidence>
<dbReference type="EC" id="2.3.2.27" evidence="2"/>
<dbReference type="SMART" id="SM00028">
    <property type="entry name" value="TPR"/>
    <property type="match status" value="3"/>
</dbReference>
<comment type="catalytic activity">
    <reaction evidence="1">
        <text>S-ubiquitinyl-[E2 ubiquitin-conjugating enzyme]-L-cysteine + [acceptor protein]-L-lysine = [E2 ubiquitin-conjugating enzyme]-L-cysteine + N(6)-ubiquitinyl-[acceptor protein]-L-lysine.</text>
        <dbReference type="EC" id="2.3.2.27"/>
    </reaction>
</comment>
<dbReference type="GO" id="GO:0051087">
    <property type="term" value="F:protein-folding chaperone binding"/>
    <property type="evidence" value="ECO:0007669"/>
    <property type="project" value="TreeGrafter"/>
</dbReference>
<evidence type="ECO:0000313" key="6">
    <source>
        <dbReference type="EMBL" id="CAC5412061.1"/>
    </source>
</evidence>
<dbReference type="PANTHER" id="PTHR46803:SF2">
    <property type="entry name" value="E3 UBIQUITIN-PROTEIN LIGASE CHIP"/>
    <property type="match status" value="1"/>
</dbReference>
<organism evidence="6 7">
    <name type="scientific">Mytilus coruscus</name>
    <name type="common">Sea mussel</name>
    <dbReference type="NCBI Taxonomy" id="42192"/>
    <lineage>
        <taxon>Eukaryota</taxon>
        <taxon>Metazoa</taxon>
        <taxon>Spiralia</taxon>
        <taxon>Lophotrochozoa</taxon>
        <taxon>Mollusca</taxon>
        <taxon>Bivalvia</taxon>
        <taxon>Autobranchia</taxon>
        <taxon>Pteriomorphia</taxon>
        <taxon>Mytilida</taxon>
        <taxon>Mytiloidea</taxon>
        <taxon>Mytilidae</taxon>
        <taxon>Mytilinae</taxon>
        <taxon>Mytilus</taxon>
    </lineage>
</organism>
<evidence type="ECO:0000313" key="7">
    <source>
        <dbReference type="Proteomes" id="UP000507470"/>
    </source>
</evidence>
<dbReference type="OrthoDB" id="4869960at2759"/>
<keyword evidence="7" id="KW-1185">Reference proteome</keyword>
<dbReference type="Gene3D" id="1.25.40.10">
    <property type="entry name" value="Tetratricopeptide repeat domain"/>
    <property type="match status" value="1"/>
</dbReference>
<evidence type="ECO:0000256" key="3">
    <source>
        <dbReference type="ARBA" id="ARBA00022679"/>
    </source>
</evidence>
<dbReference type="GO" id="GO:0006515">
    <property type="term" value="P:protein quality control for misfolded or incompletely synthesized proteins"/>
    <property type="evidence" value="ECO:0007669"/>
    <property type="project" value="TreeGrafter"/>
</dbReference>
<dbReference type="GO" id="GO:0005737">
    <property type="term" value="C:cytoplasm"/>
    <property type="evidence" value="ECO:0007669"/>
    <property type="project" value="TreeGrafter"/>
</dbReference>
<dbReference type="InterPro" id="IPR019734">
    <property type="entry name" value="TPR_rpt"/>
</dbReference>
<dbReference type="GO" id="GO:0043161">
    <property type="term" value="P:proteasome-mediated ubiquitin-dependent protein catabolic process"/>
    <property type="evidence" value="ECO:0007669"/>
    <property type="project" value="TreeGrafter"/>
</dbReference>
<evidence type="ECO:0000256" key="2">
    <source>
        <dbReference type="ARBA" id="ARBA00012483"/>
    </source>
</evidence>
<dbReference type="Proteomes" id="UP000507470">
    <property type="component" value="Unassembled WGS sequence"/>
</dbReference>
<proteinExistence type="predicted"/>
<dbReference type="GO" id="GO:0061630">
    <property type="term" value="F:ubiquitin protein ligase activity"/>
    <property type="evidence" value="ECO:0007669"/>
    <property type="project" value="UniProtKB-EC"/>
</dbReference>
<reference evidence="6 7" key="1">
    <citation type="submission" date="2020-06" db="EMBL/GenBank/DDBJ databases">
        <authorList>
            <person name="Li R."/>
            <person name="Bekaert M."/>
        </authorList>
    </citation>
    <scope>NUCLEOTIDE SEQUENCE [LARGE SCALE GENOMIC DNA]</scope>
    <source>
        <strain evidence="7">wild</strain>
    </source>
</reference>
<name>A0A6J8DXA5_MYTCO</name>
<gene>
    <name evidence="6" type="ORF">MCOR_45086</name>
</gene>
<keyword evidence="3" id="KW-0808">Transferase</keyword>
<dbReference type="GO" id="GO:0000209">
    <property type="term" value="P:protein polyubiquitination"/>
    <property type="evidence" value="ECO:0007669"/>
    <property type="project" value="TreeGrafter"/>
</dbReference>
<dbReference type="GO" id="GO:0071218">
    <property type="term" value="P:cellular response to misfolded protein"/>
    <property type="evidence" value="ECO:0007669"/>
    <property type="project" value="TreeGrafter"/>
</dbReference>
<dbReference type="AlphaFoldDB" id="A0A6J8DXA5"/>
<dbReference type="SUPFAM" id="SSF48452">
    <property type="entry name" value="TPR-like"/>
    <property type="match status" value="1"/>
</dbReference>
<evidence type="ECO:0000256" key="5">
    <source>
        <dbReference type="ARBA" id="ARBA00022786"/>
    </source>
</evidence>
<keyword evidence="4" id="KW-0677">Repeat</keyword>